<proteinExistence type="predicted"/>
<evidence type="ECO:0000256" key="1">
    <source>
        <dbReference type="ARBA" id="ARBA00022676"/>
    </source>
</evidence>
<gene>
    <name evidence="4" type="ORF">Cpa01nite_14630</name>
</gene>
<feature type="domain" description="Glycosyltransferase subfamily 4-like N-terminal" evidence="3">
    <location>
        <begin position="19"/>
        <end position="173"/>
    </location>
</feature>
<dbReference type="Pfam" id="PF13692">
    <property type="entry name" value="Glyco_trans_1_4"/>
    <property type="match status" value="1"/>
</dbReference>
<organism evidence="4 5">
    <name type="scientific">Cellulomonas pakistanensis</name>
    <dbReference type="NCBI Taxonomy" id="992287"/>
    <lineage>
        <taxon>Bacteria</taxon>
        <taxon>Bacillati</taxon>
        <taxon>Actinomycetota</taxon>
        <taxon>Actinomycetes</taxon>
        <taxon>Micrococcales</taxon>
        <taxon>Cellulomonadaceae</taxon>
        <taxon>Cellulomonas</taxon>
    </lineage>
</organism>
<keyword evidence="2 4" id="KW-0808">Transferase</keyword>
<dbReference type="RefSeq" id="WP_203668115.1">
    <property type="nucleotide sequence ID" value="NZ_BONO01000009.1"/>
</dbReference>
<dbReference type="GO" id="GO:0016757">
    <property type="term" value="F:glycosyltransferase activity"/>
    <property type="evidence" value="ECO:0007669"/>
    <property type="project" value="UniProtKB-KW"/>
</dbReference>
<evidence type="ECO:0000259" key="3">
    <source>
        <dbReference type="Pfam" id="PF13439"/>
    </source>
</evidence>
<protein>
    <submittedName>
        <fullName evidence="4">Glycosyl transferase family 1</fullName>
    </submittedName>
</protein>
<accession>A0A919PCG9</accession>
<dbReference type="AlphaFoldDB" id="A0A919PCG9"/>
<dbReference type="SUPFAM" id="SSF53756">
    <property type="entry name" value="UDP-Glycosyltransferase/glycogen phosphorylase"/>
    <property type="match status" value="1"/>
</dbReference>
<dbReference type="PANTHER" id="PTHR46401:SF2">
    <property type="entry name" value="GLYCOSYLTRANSFERASE WBBK-RELATED"/>
    <property type="match status" value="1"/>
</dbReference>
<keyword evidence="5" id="KW-1185">Reference proteome</keyword>
<dbReference type="EMBL" id="BONO01000009">
    <property type="protein sequence ID" value="GIG36082.1"/>
    <property type="molecule type" value="Genomic_DNA"/>
</dbReference>
<evidence type="ECO:0000313" key="5">
    <source>
        <dbReference type="Proteomes" id="UP000642125"/>
    </source>
</evidence>
<dbReference type="GO" id="GO:0009103">
    <property type="term" value="P:lipopolysaccharide biosynthetic process"/>
    <property type="evidence" value="ECO:0007669"/>
    <property type="project" value="TreeGrafter"/>
</dbReference>
<dbReference type="PANTHER" id="PTHR46401">
    <property type="entry name" value="GLYCOSYLTRANSFERASE WBBK-RELATED"/>
    <property type="match status" value="1"/>
</dbReference>
<keyword evidence="1" id="KW-0328">Glycosyltransferase</keyword>
<evidence type="ECO:0000256" key="2">
    <source>
        <dbReference type="ARBA" id="ARBA00022679"/>
    </source>
</evidence>
<sequence>MTAAVHVGVTVEQSWQRVPGGSAAYTTELLEALRARDDVTLTGLAAAHRHPAPQEYRPPVPVRSMGLPRYPLYRAWNWLGAPRPEWAVRGLDVVHASTWAIPPTSRPLVVTVHDVAFLRDPAHFTPRGVSFFTRALERTRREAAAVVVPSRATADDCVAAGIEVDRVHVVPHGAPRWTVGPDDVAAFRARFGLPERFVLWCGTLEPRKNVGGLLAAFAELAARDPDVHLVLVGPPGWGELPTRPPAGPWESRVVSLGRLSAADLHAAYAAASAFCFPSTWEGFGLPVLEAMSVGTPVVTSRGTSMAEVVGAAGVLVDPADPADVADGLERALSSDGTTLGAAGRARSAQFRWADAAEQHAAVYRDAAR</sequence>
<dbReference type="InterPro" id="IPR028098">
    <property type="entry name" value="Glyco_trans_4-like_N"/>
</dbReference>
<reference evidence="4" key="1">
    <citation type="submission" date="2021-01" db="EMBL/GenBank/DDBJ databases">
        <title>Whole genome shotgun sequence of Cellulomonas pakistanensis NBRC 110800.</title>
        <authorList>
            <person name="Komaki H."/>
            <person name="Tamura T."/>
        </authorList>
    </citation>
    <scope>NUCLEOTIDE SEQUENCE</scope>
    <source>
        <strain evidence="4">NBRC 110800</strain>
    </source>
</reference>
<comment type="caution">
    <text evidence="4">The sequence shown here is derived from an EMBL/GenBank/DDBJ whole genome shotgun (WGS) entry which is preliminary data.</text>
</comment>
<evidence type="ECO:0000313" key="4">
    <source>
        <dbReference type="EMBL" id="GIG36082.1"/>
    </source>
</evidence>
<dbReference type="CDD" id="cd03809">
    <property type="entry name" value="GT4_MtfB-like"/>
    <property type="match status" value="1"/>
</dbReference>
<name>A0A919PCG9_9CELL</name>
<dbReference type="Gene3D" id="3.40.50.2000">
    <property type="entry name" value="Glycogen Phosphorylase B"/>
    <property type="match status" value="2"/>
</dbReference>
<dbReference type="Pfam" id="PF13439">
    <property type="entry name" value="Glyco_transf_4"/>
    <property type="match status" value="1"/>
</dbReference>
<dbReference type="Proteomes" id="UP000642125">
    <property type="component" value="Unassembled WGS sequence"/>
</dbReference>